<evidence type="ECO:0000313" key="7">
    <source>
        <dbReference type="EMBL" id="EQC41222.1"/>
    </source>
</evidence>
<reference evidence="7 8" key="1">
    <citation type="submission" date="2012-04" db="EMBL/GenBank/DDBJ databases">
        <title>The Genome Sequence of Saprolegnia declina VS20.</title>
        <authorList>
            <consortium name="The Broad Institute Genome Sequencing Platform"/>
            <person name="Russ C."/>
            <person name="Nusbaum C."/>
            <person name="Tyler B."/>
            <person name="van West P."/>
            <person name="Dieguez-Uribeondo J."/>
            <person name="de Bruijn I."/>
            <person name="Tripathy S."/>
            <person name="Jiang R."/>
            <person name="Young S.K."/>
            <person name="Zeng Q."/>
            <person name="Gargeya S."/>
            <person name="Fitzgerald M."/>
            <person name="Haas B."/>
            <person name="Abouelleil A."/>
            <person name="Alvarado L."/>
            <person name="Arachchi H.M."/>
            <person name="Berlin A."/>
            <person name="Chapman S.B."/>
            <person name="Goldberg J."/>
            <person name="Griggs A."/>
            <person name="Gujja S."/>
            <person name="Hansen M."/>
            <person name="Howarth C."/>
            <person name="Imamovic A."/>
            <person name="Larimer J."/>
            <person name="McCowen C."/>
            <person name="Montmayeur A."/>
            <person name="Murphy C."/>
            <person name="Neiman D."/>
            <person name="Pearson M."/>
            <person name="Priest M."/>
            <person name="Roberts A."/>
            <person name="Saif S."/>
            <person name="Shea T."/>
            <person name="Sisk P."/>
            <person name="Sykes S."/>
            <person name="Wortman J."/>
            <person name="Nusbaum C."/>
            <person name="Birren B."/>
        </authorList>
    </citation>
    <scope>NUCLEOTIDE SEQUENCE [LARGE SCALE GENOMIC DNA]</scope>
    <source>
        <strain evidence="7 8">VS20</strain>
    </source>
</reference>
<dbReference type="InterPro" id="IPR011053">
    <property type="entry name" value="Single_hybrid_motif"/>
</dbReference>
<dbReference type="HAMAP" id="MF_00272">
    <property type="entry name" value="GcvH"/>
    <property type="match status" value="1"/>
</dbReference>
<organism evidence="7 8">
    <name type="scientific">Saprolegnia diclina (strain VS20)</name>
    <dbReference type="NCBI Taxonomy" id="1156394"/>
    <lineage>
        <taxon>Eukaryota</taxon>
        <taxon>Sar</taxon>
        <taxon>Stramenopiles</taxon>
        <taxon>Oomycota</taxon>
        <taxon>Saprolegniomycetes</taxon>
        <taxon>Saprolegniales</taxon>
        <taxon>Saprolegniaceae</taxon>
        <taxon>Saprolegnia</taxon>
    </lineage>
</organism>
<feature type="modified residue" description="N6-lipoyllysine" evidence="4">
    <location>
        <position position="78"/>
    </location>
</feature>
<evidence type="ECO:0000256" key="2">
    <source>
        <dbReference type="ARBA" id="ARBA00022823"/>
    </source>
</evidence>
<dbReference type="STRING" id="1156394.T0SE96"/>
<dbReference type="NCBIfam" id="TIGR00527">
    <property type="entry name" value="gcvH"/>
    <property type="match status" value="1"/>
</dbReference>
<dbReference type="InterPro" id="IPR033753">
    <property type="entry name" value="GCV_H/Fam206"/>
</dbReference>
<dbReference type="PANTHER" id="PTHR11715:SF3">
    <property type="entry name" value="GLYCINE CLEAVAGE SYSTEM H PROTEIN-RELATED"/>
    <property type="match status" value="1"/>
</dbReference>
<dbReference type="InterPro" id="IPR002930">
    <property type="entry name" value="GCV_H"/>
</dbReference>
<dbReference type="FunCoup" id="T0SE96">
    <property type="interactions" value="132"/>
</dbReference>
<keyword evidence="8" id="KW-1185">Reference proteome</keyword>
<keyword evidence="5" id="KW-0496">Mitochondrion</keyword>
<gene>
    <name evidence="7" type="ORF">SDRG_01197</name>
</gene>
<dbReference type="PROSITE" id="PS50968">
    <property type="entry name" value="BIOTINYL_LIPOYL"/>
    <property type="match status" value="1"/>
</dbReference>
<dbReference type="Pfam" id="PF01597">
    <property type="entry name" value="GCV_H"/>
    <property type="match status" value="1"/>
</dbReference>
<comment type="cofactor">
    <cofactor evidence="5">
        <name>(R)-lipoate</name>
        <dbReference type="ChEBI" id="CHEBI:83088"/>
    </cofactor>
    <text evidence="5">Binds 1 lipoyl cofactor covalently.</text>
</comment>
<comment type="function">
    <text evidence="5">The H protein shuttles the methylamine group of glycine from the P protein to the T protein.</text>
</comment>
<dbReference type="AlphaFoldDB" id="T0SE96"/>
<dbReference type="VEuPathDB" id="FungiDB:SDRG_01197"/>
<comment type="subcellular location">
    <subcellularLocation>
        <location evidence="5">Mitochondrion</location>
    </subcellularLocation>
</comment>
<dbReference type="GO" id="GO:0009249">
    <property type="term" value="P:protein lipoylation"/>
    <property type="evidence" value="ECO:0007669"/>
    <property type="project" value="TreeGrafter"/>
</dbReference>
<dbReference type="GeneID" id="19941924"/>
<comment type="subunit">
    <text evidence="5">The glycine cleavage system is composed of four proteins: P, T, L and H.</text>
</comment>
<dbReference type="InterPro" id="IPR000089">
    <property type="entry name" value="Biotin_lipoyl"/>
</dbReference>
<dbReference type="GO" id="GO:0005739">
    <property type="term" value="C:mitochondrion"/>
    <property type="evidence" value="ECO:0007669"/>
    <property type="project" value="UniProtKB-SubCell"/>
</dbReference>
<dbReference type="OrthoDB" id="10264154at2759"/>
<keyword evidence="2 4" id="KW-0450">Lipoyl</keyword>
<dbReference type="NCBIfam" id="NF002270">
    <property type="entry name" value="PRK01202.1"/>
    <property type="match status" value="1"/>
</dbReference>
<dbReference type="Proteomes" id="UP000030762">
    <property type="component" value="Unassembled WGS sequence"/>
</dbReference>
<sequence>MLSRVFRSAVRSPALARRSFATKFTPEHEYLIINGNEATVGITDFAQTALGDIVYVDLPSVGQKFAKGESFGSVESVKAASDVYAPASGEVIEVNEVLAASPELVNESPLENGWFMKIKLTNPAETSELLDEAAYQKHCDEADH</sequence>
<feature type="domain" description="Lipoyl-binding" evidence="6">
    <location>
        <begin position="37"/>
        <end position="119"/>
    </location>
</feature>
<dbReference type="GO" id="GO:0019464">
    <property type="term" value="P:glycine decarboxylation via glycine cleavage system"/>
    <property type="evidence" value="ECO:0007669"/>
    <property type="project" value="UniProtKB-UniRule"/>
</dbReference>
<evidence type="ECO:0000256" key="1">
    <source>
        <dbReference type="ARBA" id="ARBA00009249"/>
    </source>
</evidence>
<evidence type="ECO:0000259" key="6">
    <source>
        <dbReference type="PROSITE" id="PS50968"/>
    </source>
</evidence>
<dbReference type="GO" id="GO:0005960">
    <property type="term" value="C:glycine cleavage complex"/>
    <property type="evidence" value="ECO:0007669"/>
    <property type="project" value="UniProtKB-UniRule"/>
</dbReference>
<dbReference type="RefSeq" id="XP_008604936.1">
    <property type="nucleotide sequence ID" value="XM_008606714.1"/>
</dbReference>
<proteinExistence type="inferred from homology"/>
<accession>T0SE96</accession>
<dbReference type="Gene3D" id="2.40.50.100">
    <property type="match status" value="1"/>
</dbReference>
<evidence type="ECO:0000256" key="3">
    <source>
        <dbReference type="ARBA" id="ARBA00022946"/>
    </source>
</evidence>
<evidence type="ECO:0000256" key="4">
    <source>
        <dbReference type="PIRSR" id="PIRSR617453-50"/>
    </source>
</evidence>
<dbReference type="OMA" id="KEHEWIR"/>
<dbReference type="InterPro" id="IPR017453">
    <property type="entry name" value="GCV_H_sub"/>
</dbReference>
<name>T0SE96_SAPDV</name>
<keyword evidence="3 5" id="KW-0809">Transit peptide</keyword>
<comment type="similarity">
    <text evidence="1 5">Belongs to the GcvH family.</text>
</comment>
<dbReference type="PROSITE" id="PS00189">
    <property type="entry name" value="LIPOYL"/>
    <property type="match status" value="1"/>
</dbReference>
<evidence type="ECO:0000313" key="8">
    <source>
        <dbReference type="Proteomes" id="UP000030762"/>
    </source>
</evidence>
<evidence type="ECO:0000256" key="5">
    <source>
        <dbReference type="RuleBase" id="RU364055"/>
    </source>
</evidence>
<dbReference type="InterPro" id="IPR003016">
    <property type="entry name" value="2-oxoA_DH_lipoyl-BS"/>
</dbReference>
<dbReference type="PANTHER" id="PTHR11715">
    <property type="entry name" value="GLYCINE CLEAVAGE SYSTEM H PROTEIN"/>
    <property type="match status" value="1"/>
</dbReference>
<dbReference type="EMBL" id="JH767134">
    <property type="protein sequence ID" value="EQC41222.1"/>
    <property type="molecule type" value="Genomic_DNA"/>
</dbReference>
<dbReference type="SUPFAM" id="SSF51230">
    <property type="entry name" value="Single hybrid motif"/>
    <property type="match status" value="1"/>
</dbReference>
<protein>
    <recommendedName>
        <fullName evidence="5">Glycine cleavage system H protein</fullName>
    </recommendedName>
</protein>
<dbReference type="InParanoid" id="T0SE96"/>
<dbReference type="eggNOG" id="KOG3373">
    <property type="taxonomic scope" value="Eukaryota"/>
</dbReference>
<dbReference type="CDD" id="cd06848">
    <property type="entry name" value="GCS_H"/>
    <property type="match status" value="1"/>
</dbReference>